<sequence>MIDYVKSSPHFFRLIKRAFVAVCLILLVLAAVIPAPLQEAADFGRVPNPSKSAWFLLWTQELVSYSNYFVYLIVVMGLFFALLPWLPRTRPAERACWFPREQRVVNLLTLASFVLIVTLTIIAVFFRGENWSFVLPF</sequence>
<evidence type="ECO:0000313" key="3">
    <source>
        <dbReference type="Proteomes" id="UP000035036"/>
    </source>
</evidence>
<dbReference type="GO" id="GO:0009055">
    <property type="term" value="F:electron transfer activity"/>
    <property type="evidence" value="ECO:0007669"/>
    <property type="project" value="InterPro"/>
</dbReference>
<reference evidence="2 3" key="1">
    <citation type="journal article" date="2015" name="Genome Announc.">
        <title>Genomes of Geoalkalibacter ferrihydriticus Z-0531T and Geoalkalibacter subterraneus Red1T, Two Haloalkaliphilic Metal-Reducing Deltaproteobacteria.</title>
        <authorList>
            <person name="Badalamenti J.P."/>
            <person name="Krajmalnik-Brown R."/>
            <person name="Torres C.I."/>
            <person name="Bond D.R."/>
        </authorList>
    </citation>
    <scope>NUCLEOTIDE SEQUENCE [LARGE SCALE GENOMIC DNA]</scope>
    <source>
        <strain evidence="2 3">Red1</strain>
    </source>
</reference>
<evidence type="ECO:0000313" key="2">
    <source>
        <dbReference type="EMBL" id="AJF05859.1"/>
    </source>
</evidence>
<feature type="transmembrane region" description="Helical" evidence="1">
    <location>
        <begin position="68"/>
        <end position="86"/>
    </location>
</feature>
<keyword evidence="1" id="KW-1133">Transmembrane helix</keyword>
<dbReference type="GO" id="GO:0016491">
    <property type="term" value="F:oxidoreductase activity"/>
    <property type="evidence" value="ECO:0007669"/>
    <property type="project" value="InterPro"/>
</dbReference>
<name>A0A0B5FMH9_9BACT</name>
<dbReference type="Proteomes" id="UP000035036">
    <property type="component" value="Chromosome"/>
</dbReference>
<feature type="transmembrane region" description="Helical" evidence="1">
    <location>
        <begin position="107"/>
        <end position="126"/>
    </location>
</feature>
<dbReference type="InterPro" id="IPR036150">
    <property type="entry name" value="Cyt_b/b6_C_sf"/>
</dbReference>
<dbReference type="HOGENOM" id="CLU_132021_0_0_7"/>
<keyword evidence="1" id="KW-0812">Transmembrane</keyword>
<dbReference type="KEGG" id="gsb:GSUB_03795"/>
<dbReference type="STRING" id="483547.GSUB_03795"/>
<dbReference type="EMBL" id="CP010311">
    <property type="protein sequence ID" value="AJF05859.1"/>
    <property type="molecule type" value="Genomic_DNA"/>
</dbReference>
<accession>A0A0B5FMH9</accession>
<evidence type="ECO:0000256" key="1">
    <source>
        <dbReference type="SAM" id="Phobius"/>
    </source>
</evidence>
<dbReference type="SUPFAM" id="SSF81648">
    <property type="entry name" value="a domain/subunit of cytochrome bc1 complex (Ubiquinol-cytochrome c reductase)"/>
    <property type="match status" value="1"/>
</dbReference>
<dbReference type="Gene3D" id="1.20.810.10">
    <property type="entry name" value="Cytochrome Bc1 Complex, Chain C"/>
    <property type="match status" value="1"/>
</dbReference>
<gene>
    <name evidence="2" type="ORF">GSUB_03795</name>
</gene>
<proteinExistence type="predicted"/>
<dbReference type="RefSeq" id="WP_040199260.1">
    <property type="nucleotide sequence ID" value="NZ_CP010311.1"/>
</dbReference>
<organism evidence="2 3">
    <name type="scientific">Geoalkalibacter subterraneus</name>
    <dbReference type="NCBI Taxonomy" id="483547"/>
    <lineage>
        <taxon>Bacteria</taxon>
        <taxon>Pseudomonadati</taxon>
        <taxon>Thermodesulfobacteriota</taxon>
        <taxon>Desulfuromonadia</taxon>
        <taxon>Desulfuromonadales</taxon>
        <taxon>Geoalkalibacteraceae</taxon>
        <taxon>Geoalkalibacter</taxon>
    </lineage>
</organism>
<keyword evidence="3" id="KW-1185">Reference proteome</keyword>
<protein>
    <submittedName>
        <fullName evidence="2">Cytochrome B6</fullName>
    </submittedName>
</protein>
<dbReference type="OrthoDB" id="5398501at2"/>
<keyword evidence="1" id="KW-0472">Membrane</keyword>
<dbReference type="GO" id="GO:0016020">
    <property type="term" value="C:membrane"/>
    <property type="evidence" value="ECO:0007669"/>
    <property type="project" value="InterPro"/>
</dbReference>
<dbReference type="InterPro" id="IPR027387">
    <property type="entry name" value="Cytb/b6-like_sf"/>
</dbReference>
<dbReference type="AlphaFoldDB" id="A0A0B5FMH9"/>
<dbReference type="NCBIfam" id="NF040970">
    <property type="entry name" value="memb_ExtQ"/>
    <property type="match status" value="1"/>
</dbReference>